<dbReference type="Pfam" id="PF01882">
    <property type="entry name" value="DUF58"/>
    <property type="match status" value="1"/>
</dbReference>
<comment type="caution">
    <text evidence="2">The sequence shown here is derived from an EMBL/GenBank/DDBJ whole genome shotgun (WGS) entry which is preliminary data.</text>
</comment>
<evidence type="ECO:0000313" key="2">
    <source>
        <dbReference type="EMBL" id="MDE1463403.1"/>
    </source>
</evidence>
<gene>
    <name evidence="2" type="ORF">ORQ98_15680</name>
</gene>
<evidence type="ECO:0000313" key="3">
    <source>
        <dbReference type="Proteomes" id="UP001528823"/>
    </source>
</evidence>
<keyword evidence="3" id="KW-1185">Reference proteome</keyword>
<sequence length="311" mass="35462">MSGAYTSIKELIQLRLAAKDIQLFNPNKVRSSLAGQYQSKLKGRGIDFAEVRVYQPGDDVRTIDWRVTARTQVPHTKLFQEERERPVFLLVEQSLPLFFGSRQDFKSVTAAQAAAVFAWASLQHGDRVGGLVFNHQQQHHEIKPRRSKKSVLQLLHGVAEMNQALSWQQTATLPSSDYFCHALGHSRQLVKPGSAVILVGNFYQLPPLAEQHLYKLSQHNDVFIVNITDPLEAQLPKPGVYAVTDGQHRLTVNSRHAPSRQRYQQQWQTQQQQLVTMCQRYRMPLLQLSTTQPAISQLVEKLAGQYRRRHG</sequence>
<dbReference type="Proteomes" id="UP001528823">
    <property type="component" value="Unassembled WGS sequence"/>
</dbReference>
<dbReference type="EMBL" id="JAPMOU010000020">
    <property type="protein sequence ID" value="MDE1463403.1"/>
    <property type="molecule type" value="Genomic_DNA"/>
</dbReference>
<evidence type="ECO:0000259" key="1">
    <source>
        <dbReference type="Pfam" id="PF01882"/>
    </source>
</evidence>
<organism evidence="2 3">
    <name type="scientific">Spartinivicinus poritis</name>
    <dbReference type="NCBI Taxonomy" id="2994640"/>
    <lineage>
        <taxon>Bacteria</taxon>
        <taxon>Pseudomonadati</taxon>
        <taxon>Pseudomonadota</taxon>
        <taxon>Gammaproteobacteria</taxon>
        <taxon>Oceanospirillales</taxon>
        <taxon>Zooshikellaceae</taxon>
        <taxon>Spartinivicinus</taxon>
    </lineage>
</organism>
<accession>A0ABT5UAJ9</accession>
<proteinExistence type="predicted"/>
<feature type="domain" description="DUF58" evidence="1">
    <location>
        <begin position="50"/>
        <end position="272"/>
    </location>
</feature>
<name>A0ABT5UAJ9_9GAMM</name>
<protein>
    <submittedName>
        <fullName evidence="2">DUF58 domain-containing protein</fullName>
    </submittedName>
</protein>
<dbReference type="RefSeq" id="WP_274689741.1">
    <property type="nucleotide sequence ID" value="NZ_JAPMOU010000020.1"/>
</dbReference>
<dbReference type="InterPro" id="IPR002881">
    <property type="entry name" value="DUF58"/>
</dbReference>
<dbReference type="PANTHER" id="PTHR33608:SF12">
    <property type="entry name" value="DUF58 DOMAIN-CONTAINING PROTEIN"/>
    <property type="match status" value="1"/>
</dbReference>
<reference evidence="2 3" key="1">
    <citation type="submission" date="2022-11" db="EMBL/GenBank/DDBJ databases">
        <title>Spartinivicinus poritis sp. nov., isolated from scleractinian coral Porites lutea.</title>
        <authorList>
            <person name="Zhang G."/>
            <person name="Cai L."/>
            <person name="Wei Q."/>
        </authorList>
    </citation>
    <scope>NUCLEOTIDE SEQUENCE [LARGE SCALE GENOMIC DNA]</scope>
    <source>
        <strain evidence="2 3">A2-2</strain>
    </source>
</reference>
<dbReference type="PANTHER" id="PTHR33608">
    <property type="entry name" value="BLL2464 PROTEIN"/>
    <property type="match status" value="1"/>
</dbReference>